<accession>A0A7W1T6G7</accession>
<dbReference type="Pfam" id="PF10031">
    <property type="entry name" value="DUF2273"/>
    <property type="match status" value="1"/>
</dbReference>
<protein>
    <submittedName>
        <fullName evidence="2">DUF2273 domain-containing protein</fullName>
    </submittedName>
</protein>
<reference evidence="2 3" key="1">
    <citation type="submission" date="2020-08" db="EMBL/GenBank/DDBJ databases">
        <title>Listeria ohnekaius sp. nov. and Listeria portnoyii sp. nov. isolated from non-agricultural and natural environments.</title>
        <authorList>
            <person name="Weller D."/>
            <person name="Belias A.M."/>
            <person name="Liao J."/>
            <person name="Guo S."/>
            <person name="Orsi R.H."/>
            <person name="Wiedmann M."/>
        </authorList>
    </citation>
    <scope>NUCLEOTIDE SEQUENCE [LARGE SCALE GENOMIC DNA]</scope>
    <source>
        <strain evidence="2 3">FSL W9-0585</strain>
    </source>
</reference>
<name>A0A7W1T6G7_9LIST</name>
<gene>
    <name evidence="2" type="ORF">HPK16_08360</name>
</gene>
<dbReference type="RefSeq" id="WP_181676523.1">
    <property type="nucleotide sequence ID" value="NZ_JABJVM010000007.1"/>
</dbReference>
<proteinExistence type="predicted"/>
<evidence type="ECO:0000313" key="2">
    <source>
        <dbReference type="EMBL" id="MBA3926353.1"/>
    </source>
</evidence>
<organism evidence="2 3">
    <name type="scientific">Listeria rustica</name>
    <dbReference type="NCBI Taxonomy" id="2713503"/>
    <lineage>
        <taxon>Bacteria</taxon>
        <taxon>Bacillati</taxon>
        <taxon>Bacillota</taxon>
        <taxon>Bacilli</taxon>
        <taxon>Bacillales</taxon>
        <taxon>Listeriaceae</taxon>
        <taxon>Listeria</taxon>
    </lineage>
</organism>
<dbReference type="AlphaFoldDB" id="A0A7W1T6G7"/>
<dbReference type="EMBL" id="JABJVM010000007">
    <property type="protein sequence ID" value="MBA3926353.1"/>
    <property type="molecule type" value="Genomic_DNA"/>
</dbReference>
<dbReference type="InterPro" id="IPR018730">
    <property type="entry name" value="DUF2273"/>
</dbReference>
<feature type="transmembrane region" description="Helical" evidence="1">
    <location>
        <begin position="15"/>
        <end position="48"/>
    </location>
</feature>
<keyword evidence="1" id="KW-0472">Membrane</keyword>
<evidence type="ECO:0000256" key="1">
    <source>
        <dbReference type="SAM" id="Phobius"/>
    </source>
</evidence>
<sequence>MNLPELLQPYKWRIIGVIVGLVIAILFMTIGFGYTLLIVLITGIGFLIGKWKDGQLDINDWLKFLTK</sequence>
<evidence type="ECO:0000313" key="3">
    <source>
        <dbReference type="Proteomes" id="UP000548787"/>
    </source>
</evidence>
<comment type="caution">
    <text evidence="2">The sequence shown here is derived from an EMBL/GenBank/DDBJ whole genome shotgun (WGS) entry which is preliminary data.</text>
</comment>
<keyword evidence="1" id="KW-0812">Transmembrane</keyword>
<keyword evidence="3" id="KW-1185">Reference proteome</keyword>
<dbReference type="Proteomes" id="UP000548787">
    <property type="component" value="Unassembled WGS sequence"/>
</dbReference>
<keyword evidence="1" id="KW-1133">Transmembrane helix</keyword>